<name>A0ABW3L5A2_9BACI</name>
<dbReference type="InterPro" id="IPR021729">
    <property type="entry name" value="DUF3298"/>
</dbReference>
<organism evidence="3 4">
    <name type="scientific">Thalassobacillus hwangdonensis</name>
    <dbReference type="NCBI Taxonomy" id="546108"/>
    <lineage>
        <taxon>Bacteria</taxon>
        <taxon>Bacillati</taxon>
        <taxon>Bacillota</taxon>
        <taxon>Bacilli</taxon>
        <taxon>Bacillales</taxon>
        <taxon>Bacillaceae</taxon>
        <taxon>Thalassobacillus</taxon>
    </lineage>
</organism>
<dbReference type="Proteomes" id="UP001596990">
    <property type="component" value="Unassembled WGS sequence"/>
</dbReference>
<dbReference type="EMBL" id="JBHTKL010000006">
    <property type="protein sequence ID" value="MFD1020622.1"/>
    <property type="molecule type" value="Genomic_DNA"/>
</dbReference>
<reference evidence="4" key="1">
    <citation type="journal article" date="2019" name="Int. J. Syst. Evol. Microbiol.">
        <title>The Global Catalogue of Microorganisms (GCM) 10K type strain sequencing project: providing services to taxonomists for standard genome sequencing and annotation.</title>
        <authorList>
            <consortium name="The Broad Institute Genomics Platform"/>
            <consortium name="The Broad Institute Genome Sequencing Center for Infectious Disease"/>
            <person name="Wu L."/>
            <person name="Ma J."/>
        </authorList>
    </citation>
    <scope>NUCLEOTIDE SEQUENCE [LARGE SCALE GENOMIC DNA]</scope>
    <source>
        <strain evidence="4">CCUG 56607</strain>
    </source>
</reference>
<dbReference type="InterPro" id="IPR037126">
    <property type="entry name" value="PdaC/RsiV-like_sf"/>
</dbReference>
<accession>A0ABW3L5A2</accession>
<dbReference type="Gene3D" id="3.30.565.40">
    <property type="entry name" value="Fervidobacterium nodosum Rt17-B1 like"/>
    <property type="match status" value="1"/>
</dbReference>
<dbReference type="RefSeq" id="WP_386062654.1">
    <property type="nucleotide sequence ID" value="NZ_JBHTKL010000006.1"/>
</dbReference>
<evidence type="ECO:0000256" key="1">
    <source>
        <dbReference type="SAM" id="SignalP"/>
    </source>
</evidence>
<sequence length="207" mass="24106">MRRILMMLLVCMMFAPAIADGAEANVYQMKQIDEVTNQWEIHIDYPEFTGLVDARFQEKLNVLIKETVDKQVKQMKQEAEEAKFPVQLYAETKVLQHNNFYSTLITFSKSFGNTFSGDIQSFNFYNQEGAKLIPLTDIIDLNKLTEQVREEMQKEPSKYFIEEFKGVRPGTAYYMQDGELVLIFNKYEIAAGVYGNPEIKIPLKHRY</sequence>
<keyword evidence="4" id="KW-1185">Reference proteome</keyword>
<feature type="chain" id="PRO_5046990764" evidence="1">
    <location>
        <begin position="20"/>
        <end position="207"/>
    </location>
</feature>
<proteinExistence type="predicted"/>
<comment type="caution">
    <text evidence="3">The sequence shown here is derived from an EMBL/GenBank/DDBJ whole genome shotgun (WGS) entry which is preliminary data.</text>
</comment>
<evidence type="ECO:0000313" key="3">
    <source>
        <dbReference type="EMBL" id="MFD1020622.1"/>
    </source>
</evidence>
<dbReference type="Pfam" id="PF11738">
    <property type="entry name" value="DUF3298"/>
    <property type="match status" value="1"/>
</dbReference>
<keyword evidence="1" id="KW-0732">Signal</keyword>
<dbReference type="Gene3D" id="3.90.640.20">
    <property type="entry name" value="Heat-shock cognate protein, ATPase"/>
    <property type="match status" value="1"/>
</dbReference>
<feature type="signal peptide" evidence="1">
    <location>
        <begin position="1"/>
        <end position="19"/>
    </location>
</feature>
<protein>
    <submittedName>
        <fullName evidence="3">DUF3298 domain-containing protein</fullName>
    </submittedName>
</protein>
<gene>
    <name evidence="3" type="ORF">ACFQ2J_15650</name>
</gene>
<feature type="domain" description="DUF3298" evidence="2">
    <location>
        <begin position="142"/>
        <end position="203"/>
    </location>
</feature>
<evidence type="ECO:0000259" key="2">
    <source>
        <dbReference type="Pfam" id="PF11738"/>
    </source>
</evidence>
<evidence type="ECO:0000313" key="4">
    <source>
        <dbReference type="Proteomes" id="UP001596990"/>
    </source>
</evidence>